<gene>
    <name evidence="1" type="ORF">ENUP19_0058G0020</name>
    <name evidence="2" type="ORF">ENUP19_0159G0007</name>
</gene>
<reference evidence="2 3" key="1">
    <citation type="journal article" date="2019" name="PLoS Negl. Trop. Dis.">
        <title>Whole genome sequencing of Entamoeba nuttalli reveals mammalian host-related molecular signatures and a novel octapeptide-repeat surface protein.</title>
        <authorList>
            <person name="Tanaka M."/>
            <person name="Makiuchi T."/>
            <person name="Komiyama T."/>
            <person name="Shiina T."/>
            <person name="Osaki K."/>
            <person name="Tachibana H."/>
        </authorList>
    </citation>
    <scope>NUCLEOTIDE SEQUENCE [LARGE SCALE GENOMIC DNA]</scope>
    <source>
        <strain evidence="2 3">P19-061405</strain>
    </source>
</reference>
<evidence type="ECO:0000313" key="3">
    <source>
        <dbReference type="Proteomes" id="UP001628156"/>
    </source>
</evidence>
<dbReference type="EMBL" id="BAAFRS010000058">
    <property type="protein sequence ID" value="GAB1220781.1"/>
    <property type="molecule type" value="Genomic_DNA"/>
</dbReference>
<keyword evidence="3" id="KW-1185">Reference proteome</keyword>
<accession>A0ABQ0DLE8</accession>
<evidence type="ECO:0000313" key="2">
    <source>
        <dbReference type="EMBL" id="GAB1223690.1"/>
    </source>
</evidence>
<dbReference type="Proteomes" id="UP001628156">
    <property type="component" value="Unassembled WGS sequence"/>
</dbReference>
<evidence type="ECO:0000313" key="1">
    <source>
        <dbReference type="EMBL" id="GAB1220781.1"/>
    </source>
</evidence>
<name>A0ABQ0DLE8_9EUKA</name>
<reference evidence="2" key="2">
    <citation type="submission" date="2024-08" db="EMBL/GenBank/DDBJ databases">
        <title>Draft genome assembly of Entamoeba nuttalli using a combination of long-read and short-read sequencing data.</title>
        <authorList>
            <person name="Tanaka M."/>
            <person name="Tachibana H."/>
        </authorList>
    </citation>
    <scope>NUCLEOTIDE SEQUENCE</scope>
    <source>
        <strain evidence="2">P19-061405</strain>
    </source>
</reference>
<comment type="caution">
    <text evidence="2">The sequence shown here is derived from an EMBL/GenBank/DDBJ whole genome shotgun (WGS) entry which is preliminary data.</text>
</comment>
<dbReference type="EMBL" id="BAAFRS010000159">
    <property type="protein sequence ID" value="GAB1223690.1"/>
    <property type="molecule type" value="Genomic_DNA"/>
</dbReference>
<proteinExistence type="predicted"/>
<protein>
    <submittedName>
        <fullName evidence="2">Uncharacterized protein</fullName>
    </submittedName>
</protein>
<sequence length="49" mass="5888">MEDITSDPQYSTLSANASSDEILKTKDINEMKRLMNEWQYKFMYLTYEN</sequence>
<organism evidence="2 3">
    <name type="scientific">Entamoeba nuttalli</name>
    <dbReference type="NCBI Taxonomy" id="412467"/>
    <lineage>
        <taxon>Eukaryota</taxon>
        <taxon>Amoebozoa</taxon>
        <taxon>Evosea</taxon>
        <taxon>Archamoebae</taxon>
        <taxon>Mastigamoebida</taxon>
        <taxon>Entamoebidae</taxon>
        <taxon>Entamoeba</taxon>
    </lineage>
</organism>